<keyword evidence="8" id="KW-1185">Reference proteome</keyword>
<dbReference type="Gene3D" id="1.10.10.10">
    <property type="entry name" value="Winged helix-like DNA-binding domain superfamily/Winged helix DNA-binding domain"/>
    <property type="match status" value="1"/>
</dbReference>
<protein>
    <submittedName>
        <fullName evidence="7">DNA-binding transcriptional activator of the SARP family</fullName>
    </submittedName>
</protein>
<dbReference type="Pfam" id="PF03704">
    <property type="entry name" value="BTAD"/>
    <property type="match status" value="1"/>
</dbReference>
<accession>A0A1G6UAT2</accession>
<reference evidence="8" key="1">
    <citation type="submission" date="2016-10" db="EMBL/GenBank/DDBJ databases">
        <authorList>
            <person name="Varghese N."/>
            <person name="Submissions S."/>
        </authorList>
    </citation>
    <scope>NUCLEOTIDE SEQUENCE [LARGE SCALE GENOMIC DNA]</scope>
    <source>
        <strain evidence="8">CGMCC 4.3516</strain>
    </source>
</reference>
<evidence type="ECO:0000259" key="6">
    <source>
        <dbReference type="PROSITE" id="PS51755"/>
    </source>
</evidence>
<dbReference type="Proteomes" id="UP000198949">
    <property type="component" value="Unassembled WGS sequence"/>
</dbReference>
<dbReference type="SMART" id="SM01043">
    <property type="entry name" value="BTAD"/>
    <property type="match status" value="1"/>
</dbReference>
<dbReference type="AlphaFoldDB" id="A0A1G6UAT2"/>
<feature type="DNA-binding region" description="OmpR/PhoB-type" evidence="5">
    <location>
        <begin position="1"/>
        <end position="92"/>
    </location>
</feature>
<dbReference type="PROSITE" id="PS51755">
    <property type="entry name" value="OMPR_PHOB"/>
    <property type="match status" value="1"/>
</dbReference>
<evidence type="ECO:0000256" key="3">
    <source>
        <dbReference type="ARBA" id="ARBA00023125"/>
    </source>
</evidence>
<keyword evidence="3 5" id="KW-0238">DNA-binding</keyword>
<dbReference type="SUPFAM" id="SSF46894">
    <property type="entry name" value="C-terminal effector domain of the bipartite response regulators"/>
    <property type="match status" value="1"/>
</dbReference>
<dbReference type="InterPro" id="IPR051677">
    <property type="entry name" value="AfsR-DnrI-RedD_regulator"/>
</dbReference>
<evidence type="ECO:0000256" key="1">
    <source>
        <dbReference type="ARBA" id="ARBA00005820"/>
    </source>
</evidence>
<gene>
    <name evidence="7" type="ORF">SAMN05216270_103381</name>
</gene>
<dbReference type="CDD" id="cd15831">
    <property type="entry name" value="BTAD"/>
    <property type="match status" value="1"/>
</dbReference>
<dbReference type="InterPro" id="IPR001867">
    <property type="entry name" value="OmpR/PhoB-type_DNA-bd"/>
</dbReference>
<dbReference type="SUPFAM" id="SSF48452">
    <property type="entry name" value="TPR-like"/>
    <property type="match status" value="1"/>
</dbReference>
<proteinExistence type="inferred from homology"/>
<dbReference type="GO" id="GO:0000160">
    <property type="term" value="P:phosphorelay signal transduction system"/>
    <property type="evidence" value="ECO:0007669"/>
    <property type="project" value="InterPro"/>
</dbReference>
<evidence type="ECO:0000313" key="7">
    <source>
        <dbReference type="EMBL" id="SDD37796.1"/>
    </source>
</evidence>
<dbReference type="PANTHER" id="PTHR35807">
    <property type="entry name" value="TRANSCRIPTIONAL REGULATOR REDD-RELATED"/>
    <property type="match status" value="1"/>
</dbReference>
<feature type="domain" description="OmpR/PhoB-type" evidence="6">
    <location>
        <begin position="1"/>
        <end position="92"/>
    </location>
</feature>
<evidence type="ECO:0000256" key="2">
    <source>
        <dbReference type="ARBA" id="ARBA00023015"/>
    </source>
</evidence>
<evidence type="ECO:0000313" key="8">
    <source>
        <dbReference type="Proteomes" id="UP000198949"/>
    </source>
</evidence>
<evidence type="ECO:0000256" key="5">
    <source>
        <dbReference type="PROSITE-ProRule" id="PRU01091"/>
    </source>
</evidence>
<dbReference type="Gene3D" id="1.25.40.10">
    <property type="entry name" value="Tetratricopeptide repeat domain"/>
    <property type="match status" value="1"/>
</dbReference>
<dbReference type="InterPro" id="IPR011990">
    <property type="entry name" value="TPR-like_helical_dom_sf"/>
</dbReference>
<sequence>MEFRLLGPFETRHQGKLIELRGGTYPKILVLLLLGDGSAVSIVRIVDALWDDAPPSTAWRQVRNRVASLRRVLRAHGHDPVQTVPQGYRIHTGEVDCDSSHFAAFTDRARAIAQDGRLREAVQIMDDALALWTGPALMGLSGKVFEASSLRLEESRLSAIESRASWQLRLGLSARVIGELSELIVAKPYRQQLVYLYMCALQHDGRAADALKAYEMYRSRLNDELGINPGQQLQQLYVSILRDEMPYMDNRSLQF</sequence>
<dbReference type="InterPro" id="IPR016032">
    <property type="entry name" value="Sig_transdc_resp-reg_C-effctor"/>
</dbReference>
<dbReference type="PANTHER" id="PTHR35807:SF1">
    <property type="entry name" value="TRANSCRIPTIONAL REGULATOR REDD"/>
    <property type="match status" value="1"/>
</dbReference>
<evidence type="ECO:0000256" key="4">
    <source>
        <dbReference type="ARBA" id="ARBA00023163"/>
    </source>
</evidence>
<dbReference type="InterPro" id="IPR036388">
    <property type="entry name" value="WH-like_DNA-bd_sf"/>
</dbReference>
<organism evidence="7 8">
    <name type="scientific">Glycomyces harbinensis</name>
    <dbReference type="NCBI Taxonomy" id="58114"/>
    <lineage>
        <taxon>Bacteria</taxon>
        <taxon>Bacillati</taxon>
        <taxon>Actinomycetota</taxon>
        <taxon>Actinomycetes</taxon>
        <taxon>Glycomycetales</taxon>
        <taxon>Glycomycetaceae</taxon>
        <taxon>Glycomyces</taxon>
    </lineage>
</organism>
<comment type="similarity">
    <text evidence="1">Belongs to the AfsR/DnrI/RedD regulatory family.</text>
</comment>
<dbReference type="GO" id="GO:0003677">
    <property type="term" value="F:DNA binding"/>
    <property type="evidence" value="ECO:0007669"/>
    <property type="project" value="UniProtKB-UniRule"/>
</dbReference>
<dbReference type="EMBL" id="FNAD01000003">
    <property type="protein sequence ID" value="SDD37796.1"/>
    <property type="molecule type" value="Genomic_DNA"/>
</dbReference>
<dbReference type="OrthoDB" id="4054020at2"/>
<keyword evidence="2" id="KW-0805">Transcription regulation</keyword>
<name>A0A1G6UAT2_9ACTN</name>
<dbReference type="STRING" id="58114.SAMN05216270_103381"/>
<dbReference type="GO" id="GO:0006355">
    <property type="term" value="P:regulation of DNA-templated transcription"/>
    <property type="evidence" value="ECO:0007669"/>
    <property type="project" value="InterPro"/>
</dbReference>
<dbReference type="InterPro" id="IPR005158">
    <property type="entry name" value="BTAD"/>
</dbReference>
<keyword evidence="4" id="KW-0804">Transcription</keyword>